<feature type="compositionally biased region" description="Polar residues" evidence="1">
    <location>
        <begin position="1"/>
        <end position="18"/>
    </location>
</feature>
<evidence type="ECO:0000256" key="1">
    <source>
        <dbReference type="SAM" id="MobiDB-lite"/>
    </source>
</evidence>
<gene>
    <name evidence="2" type="ORF">Zmor_021240</name>
</gene>
<protein>
    <recommendedName>
        <fullName evidence="4">Microtubule-associated protein Jupiter</fullName>
    </recommendedName>
</protein>
<evidence type="ECO:0000313" key="3">
    <source>
        <dbReference type="Proteomes" id="UP001168821"/>
    </source>
</evidence>
<feature type="region of interest" description="Disordered" evidence="1">
    <location>
        <begin position="1"/>
        <end position="105"/>
    </location>
</feature>
<organism evidence="2 3">
    <name type="scientific">Zophobas morio</name>
    <dbReference type="NCBI Taxonomy" id="2755281"/>
    <lineage>
        <taxon>Eukaryota</taxon>
        <taxon>Metazoa</taxon>
        <taxon>Ecdysozoa</taxon>
        <taxon>Arthropoda</taxon>
        <taxon>Hexapoda</taxon>
        <taxon>Insecta</taxon>
        <taxon>Pterygota</taxon>
        <taxon>Neoptera</taxon>
        <taxon>Endopterygota</taxon>
        <taxon>Coleoptera</taxon>
        <taxon>Polyphaga</taxon>
        <taxon>Cucujiformia</taxon>
        <taxon>Tenebrionidae</taxon>
        <taxon>Zophobas</taxon>
    </lineage>
</organism>
<feature type="compositionally biased region" description="Basic and acidic residues" evidence="1">
    <location>
        <begin position="61"/>
        <end position="88"/>
    </location>
</feature>
<accession>A0AA38I513</accession>
<dbReference type="AlphaFoldDB" id="A0AA38I513"/>
<keyword evidence="3" id="KW-1185">Reference proteome</keyword>
<dbReference type="Proteomes" id="UP001168821">
    <property type="component" value="Unassembled WGS sequence"/>
</dbReference>
<name>A0AA38I513_9CUCU</name>
<evidence type="ECO:0000313" key="2">
    <source>
        <dbReference type="EMBL" id="KAJ3649500.1"/>
    </source>
</evidence>
<evidence type="ECO:0008006" key="4">
    <source>
        <dbReference type="Google" id="ProtNLM"/>
    </source>
</evidence>
<comment type="caution">
    <text evidence="2">The sequence shown here is derived from an EMBL/GenBank/DDBJ whole genome shotgun (WGS) entry which is preliminary data.</text>
</comment>
<reference evidence="2" key="1">
    <citation type="journal article" date="2023" name="G3 (Bethesda)">
        <title>Whole genome assemblies of Zophobas morio and Tenebrio molitor.</title>
        <authorList>
            <person name="Kaur S."/>
            <person name="Stinson S.A."/>
            <person name="diCenzo G.C."/>
        </authorList>
    </citation>
    <scope>NUCLEOTIDE SEQUENCE</scope>
    <source>
        <strain evidence="2">QUZm001</strain>
    </source>
</reference>
<sequence>MTSTDIFTGISDTRNSSRVLRPPGGGYTNILAFPTEPEEPTACETVAKDSSKQNITSTETPESKESHEKETATENEGVKEEVKKEPKPTPRRTRIPPGGYSSGLW</sequence>
<dbReference type="EMBL" id="JALNTZ010000006">
    <property type="protein sequence ID" value="KAJ3649500.1"/>
    <property type="molecule type" value="Genomic_DNA"/>
</dbReference>
<proteinExistence type="predicted"/>